<dbReference type="AlphaFoldDB" id="A6KFP7"/>
<dbReference type="Proteomes" id="UP000234681">
    <property type="component" value="Chromosome 16"/>
</dbReference>
<reference evidence="2" key="1">
    <citation type="submission" date="2005-09" db="EMBL/GenBank/DDBJ databases">
        <authorList>
            <person name="Mural R.J."/>
            <person name="Li P.W."/>
            <person name="Adams M.D."/>
            <person name="Amanatides P.G."/>
            <person name="Baden-Tillson H."/>
            <person name="Barnstead M."/>
            <person name="Chin S.H."/>
            <person name="Dew I."/>
            <person name="Evans C.A."/>
            <person name="Ferriera S."/>
            <person name="Flanigan M."/>
            <person name="Fosler C."/>
            <person name="Glodek A."/>
            <person name="Gu Z."/>
            <person name="Holt R.A."/>
            <person name="Jennings D."/>
            <person name="Kraft C.L."/>
            <person name="Lu F."/>
            <person name="Nguyen T."/>
            <person name="Nusskern D.R."/>
            <person name="Pfannkoch C.M."/>
            <person name="Sitter C."/>
            <person name="Sutton G.G."/>
            <person name="Venter J.C."/>
            <person name="Wang Z."/>
            <person name="Woodage T."/>
            <person name="Zheng X.H."/>
            <person name="Zhong F."/>
        </authorList>
    </citation>
    <scope>NUCLEOTIDE SEQUENCE [LARGE SCALE GENOMIC DNA]</scope>
    <source>
        <strain>BN</strain>
        <strain evidence="2">Sprague-Dawley</strain>
    </source>
</reference>
<feature type="non-terminal residue" evidence="1">
    <location>
        <position position="29"/>
    </location>
</feature>
<sequence length="29" mass="3309">MTLASSLFALPRITKKEVSKQCFCPFSFK</sequence>
<dbReference type="EMBL" id="CH474045">
    <property type="protein sequence ID" value="EDL75989.1"/>
    <property type="molecule type" value="Genomic_DNA"/>
</dbReference>
<evidence type="ECO:0000313" key="2">
    <source>
        <dbReference type="Proteomes" id="UP000234681"/>
    </source>
</evidence>
<name>A6KFP7_RAT</name>
<proteinExistence type="predicted"/>
<evidence type="ECO:0000313" key="1">
    <source>
        <dbReference type="EMBL" id="EDL75989.1"/>
    </source>
</evidence>
<organism evidence="1 2">
    <name type="scientific">Rattus norvegicus</name>
    <name type="common">Rat</name>
    <dbReference type="NCBI Taxonomy" id="10116"/>
    <lineage>
        <taxon>Eukaryota</taxon>
        <taxon>Metazoa</taxon>
        <taxon>Chordata</taxon>
        <taxon>Craniata</taxon>
        <taxon>Vertebrata</taxon>
        <taxon>Euteleostomi</taxon>
        <taxon>Mammalia</taxon>
        <taxon>Eutheria</taxon>
        <taxon>Euarchontoglires</taxon>
        <taxon>Glires</taxon>
        <taxon>Rodentia</taxon>
        <taxon>Myomorpha</taxon>
        <taxon>Muroidea</taxon>
        <taxon>Muridae</taxon>
        <taxon>Murinae</taxon>
        <taxon>Rattus</taxon>
    </lineage>
</organism>
<accession>A6KFP7</accession>
<protein>
    <submittedName>
        <fullName evidence="1">RCG54721</fullName>
    </submittedName>
</protein>
<gene>
    <name evidence="1" type="ORF">rCG_54721</name>
</gene>